<dbReference type="RefSeq" id="WP_084410564.1">
    <property type="nucleotide sequence ID" value="NZ_FWXR01000011.1"/>
</dbReference>
<dbReference type="Proteomes" id="UP000192656">
    <property type="component" value="Unassembled WGS sequence"/>
</dbReference>
<organism evidence="1 2">
    <name type="scientific">Fulvimarina manganoxydans</name>
    <dbReference type="NCBI Taxonomy" id="937218"/>
    <lineage>
        <taxon>Bacteria</taxon>
        <taxon>Pseudomonadati</taxon>
        <taxon>Pseudomonadota</taxon>
        <taxon>Alphaproteobacteria</taxon>
        <taxon>Hyphomicrobiales</taxon>
        <taxon>Aurantimonadaceae</taxon>
        <taxon>Fulvimarina</taxon>
    </lineage>
</organism>
<proteinExistence type="predicted"/>
<dbReference type="EMBL" id="FWXR01000011">
    <property type="protein sequence ID" value="SMC89225.1"/>
    <property type="molecule type" value="Genomic_DNA"/>
</dbReference>
<evidence type="ECO:0000313" key="2">
    <source>
        <dbReference type="Proteomes" id="UP000192656"/>
    </source>
</evidence>
<protein>
    <submittedName>
        <fullName evidence="1">Uncharacterized protein</fullName>
    </submittedName>
</protein>
<gene>
    <name evidence="1" type="ORF">SAMN06297251_111154</name>
</gene>
<name>A0A1W2CVG5_9HYPH</name>
<reference evidence="1 2" key="1">
    <citation type="submission" date="2017-04" db="EMBL/GenBank/DDBJ databases">
        <authorList>
            <person name="Afonso C.L."/>
            <person name="Miller P.J."/>
            <person name="Scott M.A."/>
            <person name="Spackman E."/>
            <person name="Goraichik I."/>
            <person name="Dimitrov K.M."/>
            <person name="Suarez D.L."/>
            <person name="Swayne D.E."/>
        </authorList>
    </citation>
    <scope>NUCLEOTIDE SEQUENCE [LARGE SCALE GENOMIC DNA]</scope>
    <source>
        <strain evidence="1 2">CGMCC 1.10972</strain>
    </source>
</reference>
<keyword evidence="2" id="KW-1185">Reference proteome</keyword>
<dbReference type="AlphaFoldDB" id="A0A1W2CVG5"/>
<evidence type="ECO:0000313" key="1">
    <source>
        <dbReference type="EMBL" id="SMC89225.1"/>
    </source>
</evidence>
<sequence length="60" mass="6158">MQIKLTEIGTEKIAASMAGGPLFAPATIVLGNGGAGESLPYTVYEPTGEETGVAEEVARY</sequence>
<accession>A0A1W2CVG5</accession>
<dbReference type="STRING" id="937218.SAMN06297251_111154"/>